<evidence type="ECO:0000256" key="5">
    <source>
        <dbReference type="ARBA" id="ARBA00022833"/>
    </source>
</evidence>
<keyword evidence="3" id="KW-0479">Metal-binding</keyword>
<accession>A0ABC9A560</accession>
<dbReference type="PANTHER" id="PTHR14155">
    <property type="entry name" value="RING FINGER DOMAIN-CONTAINING"/>
    <property type="match status" value="1"/>
</dbReference>
<dbReference type="GO" id="GO:0061630">
    <property type="term" value="F:ubiquitin protein ligase activity"/>
    <property type="evidence" value="ECO:0007669"/>
    <property type="project" value="UniProtKB-EC"/>
</dbReference>
<keyword evidence="12" id="KW-1185">Reference proteome</keyword>
<gene>
    <name evidence="11" type="ORF">URODEC1_LOCUS49983</name>
</gene>
<dbReference type="PROSITE" id="PS50089">
    <property type="entry name" value="ZF_RING_2"/>
    <property type="match status" value="1"/>
</dbReference>
<evidence type="ECO:0000313" key="11">
    <source>
        <dbReference type="EMBL" id="CAL4970230.1"/>
    </source>
</evidence>
<evidence type="ECO:0000313" key="12">
    <source>
        <dbReference type="Proteomes" id="UP001497457"/>
    </source>
</evidence>
<proteinExistence type="inferred from homology"/>
<keyword evidence="4 7" id="KW-0863">Zinc-finger</keyword>
<name>A0ABC9A560_9POAL</name>
<dbReference type="EC" id="2.3.2.27" evidence="2"/>
<dbReference type="InterPro" id="IPR001841">
    <property type="entry name" value="Znf_RING"/>
</dbReference>
<feature type="region of interest" description="Disordered" evidence="8">
    <location>
        <begin position="1"/>
        <end position="21"/>
    </location>
</feature>
<evidence type="ECO:0000256" key="9">
    <source>
        <dbReference type="SAM" id="Phobius"/>
    </source>
</evidence>
<evidence type="ECO:0000256" key="4">
    <source>
        <dbReference type="ARBA" id="ARBA00022771"/>
    </source>
</evidence>
<dbReference type="SUPFAM" id="SSF57850">
    <property type="entry name" value="RING/U-box"/>
    <property type="match status" value="1"/>
</dbReference>
<evidence type="ECO:0000256" key="6">
    <source>
        <dbReference type="ARBA" id="ARBA00024209"/>
    </source>
</evidence>
<evidence type="ECO:0000256" key="8">
    <source>
        <dbReference type="SAM" id="MobiDB-lite"/>
    </source>
</evidence>
<comment type="catalytic activity">
    <reaction evidence="1">
        <text>S-ubiquitinyl-[E2 ubiquitin-conjugating enzyme]-L-cysteine + [acceptor protein]-L-lysine = [E2 ubiquitin-conjugating enzyme]-L-cysteine + N(6)-ubiquitinyl-[acceptor protein]-L-lysine.</text>
        <dbReference type="EC" id="2.3.2.27"/>
    </reaction>
</comment>
<evidence type="ECO:0000256" key="2">
    <source>
        <dbReference type="ARBA" id="ARBA00012483"/>
    </source>
</evidence>
<dbReference type="Gene3D" id="3.30.40.10">
    <property type="entry name" value="Zinc/RING finger domain, C3HC4 (zinc finger)"/>
    <property type="match status" value="1"/>
</dbReference>
<feature type="transmembrane region" description="Helical" evidence="9">
    <location>
        <begin position="56"/>
        <end position="75"/>
    </location>
</feature>
<keyword evidence="5" id="KW-0862">Zinc</keyword>
<dbReference type="FunFam" id="3.30.40.10:FF:000672">
    <property type="entry name" value="E3 ubiquitin-protein ligase ATL41"/>
    <property type="match status" value="1"/>
</dbReference>
<sequence>MPTLLSARSRHNRAGAGAGDDEGGAGVGNRACYGIAACAVSVLLFCALAASVSVWIAFAFGALALVAFGVAGCLAPASWRVVGPSDNGGAIAGSEAAADAAGAAARARRRFGMPKAAIDALPTFAYEHSAAEDAAAAAGGDLESGAASSGEQCPVCLEDVDAGEMVRQLPACKHLFHVECIDMWLQSHRTCPVCRCNIMRSQRKVAAVKAAAPDAAAAAAAEEDLPAEDALPPV</sequence>
<keyword evidence="9" id="KW-0472">Membrane</keyword>
<dbReference type="Pfam" id="PF13639">
    <property type="entry name" value="zf-RING_2"/>
    <property type="match status" value="1"/>
</dbReference>
<dbReference type="EMBL" id="OZ075112">
    <property type="protein sequence ID" value="CAL4970230.1"/>
    <property type="molecule type" value="Genomic_DNA"/>
</dbReference>
<evidence type="ECO:0000256" key="7">
    <source>
        <dbReference type="PROSITE-ProRule" id="PRU00175"/>
    </source>
</evidence>
<protein>
    <recommendedName>
        <fullName evidence="2">RING-type E3 ubiquitin transferase</fullName>
        <ecNumber evidence="2">2.3.2.27</ecNumber>
    </recommendedName>
</protein>
<feature type="domain" description="RING-type" evidence="10">
    <location>
        <begin position="153"/>
        <end position="195"/>
    </location>
</feature>
<dbReference type="InterPro" id="IPR053238">
    <property type="entry name" value="RING-H2_zinc_finger"/>
</dbReference>
<keyword evidence="9" id="KW-1133">Transmembrane helix</keyword>
<comment type="similarity">
    <text evidence="6">Belongs to the RING-type zinc finger family. ATL subfamily.</text>
</comment>
<dbReference type="Proteomes" id="UP001497457">
    <property type="component" value="Chromosome 2b"/>
</dbReference>
<evidence type="ECO:0000259" key="10">
    <source>
        <dbReference type="PROSITE" id="PS50089"/>
    </source>
</evidence>
<dbReference type="PANTHER" id="PTHR14155:SF629">
    <property type="entry name" value="RING-TYPE DOMAIN-CONTAINING PROTEIN"/>
    <property type="match status" value="1"/>
</dbReference>
<dbReference type="CDD" id="cd16461">
    <property type="entry name" value="RING-H2_EL5-like"/>
    <property type="match status" value="1"/>
</dbReference>
<dbReference type="SMART" id="SM00184">
    <property type="entry name" value="RING"/>
    <property type="match status" value="1"/>
</dbReference>
<evidence type="ECO:0000256" key="3">
    <source>
        <dbReference type="ARBA" id="ARBA00022723"/>
    </source>
</evidence>
<dbReference type="AlphaFoldDB" id="A0ABC9A560"/>
<keyword evidence="9" id="KW-0812">Transmembrane</keyword>
<dbReference type="InterPro" id="IPR013083">
    <property type="entry name" value="Znf_RING/FYVE/PHD"/>
</dbReference>
<reference evidence="11" key="1">
    <citation type="submission" date="2024-10" db="EMBL/GenBank/DDBJ databases">
        <authorList>
            <person name="Ryan C."/>
        </authorList>
    </citation>
    <scope>NUCLEOTIDE SEQUENCE [LARGE SCALE GENOMIC DNA]</scope>
</reference>
<organism evidence="11 12">
    <name type="scientific">Urochloa decumbens</name>
    <dbReference type="NCBI Taxonomy" id="240449"/>
    <lineage>
        <taxon>Eukaryota</taxon>
        <taxon>Viridiplantae</taxon>
        <taxon>Streptophyta</taxon>
        <taxon>Embryophyta</taxon>
        <taxon>Tracheophyta</taxon>
        <taxon>Spermatophyta</taxon>
        <taxon>Magnoliopsida</taxon>
        <taxon>Liliopsida</taxon>
        <taxon>Poales</taxon>
        <taxon>Poaceae</taxon>
        <taxon>PACMAD clade</taxon>
        <taxon>Panicoideae</taxon>
        <taxon>Panicodae</taxon>
        <taxon>Paniceae</taxon>
        <taxon>Melinidinae</taxon>
        <taxon>Urochloa</taxon>
    </lineage>
</organism>
<evidence type="ECO:0000256" key="1">
    <source>
        <dbReference type="ARBA" id="ARBA00000900"/>
    </source>
</evidence>
<dbReference type="GO" id="GO:0008270">
    <property type="term" value="F:zinc ion binding"/>
    <property type="evidence" value="ECO:0007669"/>
    <property type="project" value="UniProtKB-KW"/>
</dbReference>
<feature type="transmembrane region" description="Helical" evidence="9">
    <location>
        <begin position="31"/>
        <end position="50"/>
    </location>
</feature>